<evidence type="ECO:0000313" key="3">
    <source>
        <dbReference type="EMBL" id="CAD9484352.1"/>
    </source>
</evidence>
<dbReference type="PROSITE" id="PS50127">
    <property type="entry name" value="UBC_2"/>
    <property type="match status" value="1"/>
</dbReference>
<keyword evidence="1" id="KW-0732">Signal</keyword>
<proteinExistence type="predicted"/>
<dbReference type="InterPro" id="IPR000608">
    <property type="entry name" value="UBC"/>
</dbReference>
<dbReference type="EMBL" id="HBGW01001578">
    <property type="protein sequence ID" value="CAD9484352.1"/>
    <property type="molecule type" value="Transcribed_RNA"/>
</dbReference>
<feature type="chain" id="PRO_5030621729" description="UBC core domain-containing protein" evidence="1">
    <location>
        <begin position="21"/>
        <end position="200"/>
    </location>
</feature>
<dbReference type="InterPro" id="IPR016135">
    <property type="entry name" value="UBQ-conjugating_enzyme/RWD"/>
</dbReference>
<sequence>MAATWNVILRLASLCAMAYGAKLSRSDAGIPNEARALRRIKIDWQKMNKSMGEDSIVSAQPIDDSNLWQWEGKLKGPDGSPYAGGVFKVSIRFPGEYPMKPPKVEFLTRVWHPNIADVAKVWSPMSPKPGEICLDILKDGDWSPVQTIYSVLTSLVSLLAEPNSDDPLNAAAGHQALEDPEKFKKTAVQYTKDYATETWG</sequence>
<dbReference type="Gene3D" id="3.10.110.10">
    <property type="entry name" value="Ubiquitin Conjugating Enzyme"/>
    <property type="match status" value="1"/>
</dbReference>
<protein>
    <recommendedName>
        <fullName evidence="2">UBC core domain-containing protein</fullName>
    </recommendedName>
</protein>
<reference evidence="3" key="1">
    <citation type="submission" date="2021-01" db="EMBL/GenBank/DDBJ databases">
        <authorList>
            <person name="Corre E."/>
            <person name="Pelletier E."/>
            <person name="Niang G."/>
            <person name="Scheremetjew M."/>
            <person name="Finn R."/>
            <person name="Kale V."/>
            <person name="Holt S."/>
            <person name="Cochrane G."/>
            <person name="Meng A."/>
            <person name="Brown T."/>
            <person name="Cohen L."/>
        </authorList>
    </citation>
    <scope>NUCLEOTIDE SEQUENCE</scope>
    <source>
        <strain evidence="3">RCC3387</strain>
    </source>
</reference>
<dbReference type="InterPro" id="IPR050113">
    <property type="entry name" value="Ub_conjugating_enzyme"/>
</dbReference>
<accession>A0A7S2MI25</accession>
<feature type="domain" description="UBC core" evidence="2">
    <location>
        <begin position="35"/>
        <end position="196"/>
    </location>
</feature>
<dbReference type="SUPFAM" id="SSF54495">
    <property type="entry name" value="UBC-like"/>
    <property type="match status" value="1"/>
</dbReference>
<organism evidence="3">
    <name type="scientific">Zooxanthella nutricula</name>
    <dbReference type="NCBI Taxonomy" id="1333877"/>
    <lineage>
        <taxon>Eukaryota</taxon>
        <taxon>Sar</taxon>
        <taxon>Alveolata</taxon>
        <taxon>Dinophyceae</taxon>
        <taxon>Peridiniales</taxon>
        <taxon>Peridiniales incertae sedis</taxon>
        <taxon>Zooxanthella</taxon>
    </lineage>
</organism>
<dbReference type="AlphaFoldDB" id="A0A7S2MI25"/>
<name>A0A7S2MI25_9DINO</name>
<dbReference type="Pfam" id="PF00179">
    <property type="entry name" value="UQ_con"/>
    <property type="match status" value="1"/>
</dbReference>
<dbReference type="PANTHER" id="PTHR24067">
    <property type="entry name" value="UBIQUITIN-CONJUGATING ENZYME E2"/>
    <property type="match status" value="1"/>
</dbReference>
<dbReference type="SMART" id="SM00212">
    <property type="entry name" value="UBCc"/>
    <property type="match status" value="1"/>
</dbReference>
<gene>
    <name evidence="3" type="ORF">BRAN1462_LOCUS1030</name>
</gene>
<feature type="signal peptide" evidence="1">
    <location>
        <begin position="1"/>
        <end position="20"/>
    </location>
</feature>
<evidence type="ECO:0000259" key="2">
    <source>
        <dbReference type="PROSITE" id="PS50127"/>
    </source>
</evidence>
<evidence type="ECO:0000256" key="1">
    <source>
        <dbReference type="SAM" id="SignalP"/>
    </source>
</evidence>